<dbReference type="RefSeq" id="WP_272135491.1">
    <property type="nucleotide sequence ID" value="NZ_JAQLOI010000001.1"/>
</dbReference>
<keyword evidence="10" id="KW-1185">Reference proteome</keyword>
<evidence type="ECO:0000256" key="8">
    <source>
        <dbReference type="SAM" id="SignalP"/>
    </source>
</evidence>
<evidence type="ECO:0000256" key="5">
    <source>
        <dbReference type="ARBA" id="ARBA00022692"/>
    </source>
</evidence>
<dbReference type="Gene3D" id="1.20.1600.10">
    <property type="entry name" value="Outer membrane efflux proteins (OEP)"/>
    <property type="match status" value="1"/>
</dbReference>
<keyword evidence="6" id="KW-0472">Membrane</keyword>
<feature type="chain" id="PRO_5047333922" evidence="8">
    <location>
        <begin position="23"/>
        <end position="468"/>
    </location>
</feature>
<gene>
    <name evidence="9" type="ORF">PGX00_09190</name>
</gene>
<evidence type="ECO:0000256" key="6">
    <source>
        <dbReference type="ARBA" id="ARBA00023136"/>
    </source>
</evidence>
<dbReference type="SUPFAM" id="SSF56954">
    <property type="entry name" value="Outer membrane efflux proteins (OEP)"/>
    <property type="match status" value="1"/>
</dbReference>
<keyword evidence="3" id="KW-0813">Transport</keyword>
<reference evidence="9 10" key="1">
    <citation type="submission" date="2023-01" db="EMBL/GenBank/DDBJ databases">
        <title>Vibrio sp. KJ40-1 sp.nov, isolated from marine algae.</title>
        <authorList>
            <person name="Butt M."/>
            <person name="Kim J.M.J."/>
            <person name="Jeon C.O.C."/>
        </authorList>
    </citation>
    <scope>NUCLEOTIDE SEQUENCE [LARGE SCALE GENOMIC DNA]</scope>
    <source>
        <strain evidence="9 10">KJ40-1</strain>
    </source>
</reference>
<evidence type="ECO:0000256" key="1">
    <source>
        <dbReference type="ARBA" id="ARBA00004442"/>
    </source>
</evidence>
<evidence type="ECO:0000313" key="9">
    <source>
        <dbReference type="EMBL" id="MDB1123817.1"/>
    </source>
</evidence>
<dbReference type="PANTHER" id="PTHR30026">
    <property type="entry name" value="OUTER MEMBRANE PROTEIN TOLC"/>
    <property type="match status" value="1"/>
</dbReference>
<dbReference type="Proteomes" id="UP001210678">
    <property type="component" value="Unassembled WGS sequence"/>
</dbReference>
<dbReference type="EMBL" id="JAQLOI010000001">
    <property type="protein sequence ID" value="MDB1123817.1"/>
    <property type="molecule type" value="Genomic_DNA"/>
</dbReference>
<keyword evidence="4" id="KW-1134">Transmembrane beta strand</keyword>
<comment type="caution">
    <text evidence="9">The sequence shown here is derived from an EMBL/GenBank/DDBJ whole genome shotgun (WGS) entry which is preliminary data.</text>
</comment>
<protein>
    <submittedName>
        <fullName evidence="9">TolC family protein</fullName>
    </submittedName>
</protein>
<keyword evidence="7" id="KW-0998">Cell outer membrane</keyword>
<name>A0ABT4YQI6_9VIBR</name>
<dbReference type="InterPro" id="IPR003423">
    <property type="entry name" value="OMP_efflux"/>
</dbReference>
<dbReference type="PANTHER" id="PTHR30026:SF5">
    <property type="entry name" value="ABC-TYPE EFFLUX SYSTEM SECRETIN COMPONENT"/>
    <property type="match status" value="1"/>
</dbReference>
<accession>A0ABT4YQI6</accession>
<keyword evidence="5" id="KW-0812">Transmembrane</keyword>
<evidence type="ECO:0000256" key="3">
    <source>
        <dbReference type="ARBA" id="ARBA00022448"/>
    </source>
</evidence>
<comment type="subcellular location">
    <subcellularLocation>
        <location evidence="1">Cell outer membrane</location>
    </subcellularLocation>
</comment>
<organism evidence="9 10">
    <name type="scientific">Vibrio algarum</name>
    <dbReference type="NCBI Taxonomy" id="3020714"/>
    <lineage>
        <taxon>Bacteria</taxon>
        <taxon>Pseudomonadati</taxon>
        <taxon>Pseudomonadota</taxon>
        <taxon>Gammaproteobacteria</taxon>
        <taxon>Vibrionales</taxon>
        <taxon>Vibrionaceae</taxon>
        <taxon>Vibrio</taxon>
    </lineage>
</organism>
<sequence length="468" mass="51483">MNYKSKLALLSTAILYSTSGIAGEISFENAWTLLQDKNSAIAAQRANVDRYRQLEGSKSSLNLPSVTLGANYTRLDDDVTLSGDQIIDSLDSTSAAMLSHLGLTSLLSATTSTITEKDLFNSSIRAVWPIFTGGRITAAQEIASGQTDEAVAYLAMETQAQYEDLAKYYFSVVLANDVLQTRISVEQGLTKHRDFAVKLETQGQIAKVERLQAEASLTKATVERKRAQKDVEIAVSALTQILNQDEKVYPETSLFINENLPPLSAFTDQTLTTYPGLSILDAKNKQASQLIVAEKGRYYPEVYLYGNYTLYEDDSLASELAPDWLVGVGVSIPLIDNNGRSESVQAAHSAVLQVHHLRHQATRDLTVLVEKTYYEAEQAIEEVHGLNSSLELAQENLSLRSKAFTQGLSTSLDVVDAELYLASIKTQQQVASFNYLISLNRLLALSSEMNTFNQYVSNASQTVKSEDQ</sequence>
<dbReference type="InterPro" id="IPR051906">
    <property type="entry name" value="TolC-like"/>
</dbReference>
<evidence type="ECO:0000256" key="7">
    <source>
        <dbReference type="ARBA" id="ARBA00023237"/>
    </source>
</evidence>
<dbReference type="Pfam" id="PF02321">
    <property type="entry name" value="OEP"/>
    <property type="match status" value="2"/>
</dbReference>
<evidence type="ECO:0000256" key="4">
    <source>
        <dbReference type="ARBA" id="ARBA00022452"/>
    </source>
</evidence>
<feature type="signal peptide" evidence="8">
    <location>
        <begin position="1"/>
        <end position="22"/>
    </location>
</feature>
<proteinExistence type="inferred from homology"/>
<evidence type="ECO:0000256" key="2">
    <source>
        <dbReference type="ARBA" id="ARBA00007613"/>
    </source>
</evidence>
<keyword evidence="8" id="KW-0732">Signal</keyword>
<evidence type="ECO:0000313" key="10">
    <source>
        <dbReference type="Proteomes" id="UP001210678"/>
    </source>
</evidence>
<comment type="similarity">
    <text evidence="2">Belongs to the outer membrane factor (OMF) (TC 1.B.17) family.</text>
</comment>